<gene>
    <name evidence="2" type="ORF">QR685DRAFT_533632</name>
</gene>
<evidence type="ECO:0000256" key="1">
    <source>
        <dbReference type="SAM" id="SignalP"/>
    </source>
</evidence>
<keyword evidence="1" id="KW-0732">Signal</keyword>
<comment type="caution">
    <text evidence="2">The sequence shown here is derived from an EMBL/GenBank/DDBJ whole genome shotgun (WGS) entry which is preliminary data.</text>
</comment>
<name>A0ABR3D3A5_NEUIN</name>
<evidence type="ECO:0008006" key="4">
    <source>
        <dbReference type="Google" id="ProtNLM"/>
    </source>
</evidence>
<evidence type="ECO:0000313" key="2">
    <source>
        <dbReference type="EMBL" id="KAL0467190.1"/>
    </source>
</evidence>
<keyword evidence="3" id="KW-1185">Reference proteome</keyword>
<feature type="chain" id="PRO_5047247290" description="Secreted protein" evidence="1">
    <location>
        <begin position="22"/>
        <end position="84"/>
    </location>
</feature>
<reference evidence="2 3" key="1">
    <citation type="submission" date="2023-09" db="EMBL/GenBank/DDBJ databases">
        <title>Multi-omics analysis of a traditional fermented food reveals byproduct-associated fungal strains for waste-to-food upcycling.</title>
        <authorList>
            <consortium name="Lawrence Berkeley National Laboratory"/>
            <person name="Rekdal V.M."/>
            <person name="Villalobos-Escobedo J.M."/>
            <person name="Rodriguez-Valeron N."/>
            <person name="Garcia M.O."/>
            <person name="Vasquez D.P."/>
            <person name="Damayanti I."/>
            <person name="Sorensen P.M."/>
            <person name="Baidoo E.E."/>
            <person name="De Carvalho A.C."/>
            <person name="Riley R."/>
            <person name="Lipzen A."/>
            <person name="He G."/>
            <person name="Yan M."/>
            <person name="Haridas S."/>
            <person name="Daum C."/>
            <person name="Yoshinaga Y."/>
            <person name="Ng V."/>
            <person name="Grigoriev I.V."/>
            <person name="Munk R."/>
            <person name="Nuraida L."/>
            <person name="Wijaya C.H."/>
            <person name="Morales P.-C."/>
            <person name="Keasling J.D."/>
        </authorList>
    </citation>
    <scope>NUCLEOTIDE SEQUENCE [LARGE SCALE GENOMIC DNA]</scope>
    <source>
        <strain evidence="2 3">FGSC 2613</strain>
    </source>
</reference>
<dbReference type="EMBL" id="JAVLET010000010">
    <property type="protein sequence ID" value="KAL0467190.1"/>
    <property type="molecule type" value="Genomic_DNA"/>
</dbReference>
<protein>
    <recommendedName>
        <fullName evidence="4">Secreted protein</fullName>
    </recommendedName>
</protein>
<accession>A0ABR3D3A5</accession>
<dbReference type="Proteomes" id="UP001451303">
    <property type="component" value="Unassembled WGS sequence"/>
</dbReference>
<proteinExistence type="predicted"/>
<organism evidence="2 3">
    <name type="scientific">Neurospora intermedia</name>
    <dbReference type="NCBI Taxonomy" id="5142"/>
    <lineage>
        <taxon>Eukaryota</taxon>
        <taxon>Fungi</taxon>
        <taxon>Dikarya</taxon>
        <taxon>Ascomycota</taxon>
        <taxon>Pezizomycotina</taxon>
        <taxon>Sordariomycetes</taxon>
        <taxon>Sordariomycetidae</taxon>
        <taxon>Sordariales</taxon>
        <taxon>Sordariaceae</taxon>
        <taxon>Neurospora</taxon>
    </lineage>
</organism>
<sequence length="84" mass="9686">MPRTNCKRWVPLLFALNRAVSIYHHFDESDSGKSKQTTNLKRWTMAVRRFVISHNSRQPGLGSTLCRPYTVRKLAETPTRDLAA</sequence>
<evidence type="ECO:0000313" key="3">
    <source>
        <dbReference type="Proteomes" id="UP001451303"/>
    </source>
</evidence>
<feature type="signal peptide" evidence="1">
    <location>
        <begin position="1"/>
        <end position="21"/>
    </location>
</feature>